<name>A0AC60NVF3_IXOPE</name>
<reference evidence="1 2" key="1">
    <citation type="journal article" date="2020" name="Cell">
        <title>Large-Scale Comparative Analyses of Tick Genomes Elucidate Their Genetic Diversity and Vector Capacities.</title>
        <authorList>
            <consortium name="Tick Genome and Microbiome Consortium (TIGMIC)"/>
            <person name="Jia N."/>
            <person name="Wang J."/>
            <person name="Shi W."/>
            <person name="Du L."/>
            <person name="Sun Y."/>
            <person name="Zhan W."/>
            <person name="Jiang J.F."/>
            <person name="Wang Q."/>
            <person name="Zhang B."/>
            <person name="Ji P."/>
            <person name="Bell-Sakyi L."/>
            <person name="Cui X.M."/>
            <person name="Yuan T.T."/>
            <person name="Jiang B.G."/>
            <person name="Yang W.F."/>
            <person name="Lam T.T."/>
            <person name="Chang Q.C."/>
            <person name="Ding S.J."/>
            <person name="Wang X.J."/>
            <person name="Zhu J.G."/>
            <person name="Ruan X.D."/>
            <person name="Zhao L."/>
            <person name="Wei J.T."/>
            <person name="Ye R.Z."/>
            <person name="Que T.C."/>
            <person name="Du C.H."/>
            <person name="Zhou Y.H."/>
            <person name="Cheng J.X."/>
            <person name="Dai P.F."/>
            <person name="Guo W.B."/>
            <person name="Han X.H."/>
            <person name="Huang E.J."/>
            <person name="Li L.F."/>
            <person name="Wei W."/>
            <person name="Gao Y.C."/>
            <person name="Liu J.Z."/>
            <person name="Shao H.Z."/>
            <person name="Wang X."/>
            <person name="Wang C.C."/>
            <person name="Yang T.C."/>
            <person name="Huo Q.B."/>
            <person name="Li W."/>
            <person name="Chen H.Y."/>
            <person name="Chen S.E."/>
            <person name="Zhou L.G."/>
            <person name="Ni X.B."/>
            <person name="Tian J.H."/>
            <person name="Sheng Y."/>
            <person name="Liu T."/>
            <person name="Pan Y.S."/>
            <person name="Xia L.Y."/>
            <person name="Li J."/>
            <person name="Zhao F."/>
            <person name="Cao W.C."/>
        </authorList>
    </citation>
    <scope>NUCLEOTIDE SEQUENCE [LARGE SCALE GENOMIC DNA]</scope>
    <source>
        <strain evidence="1">Iper-2018</strain>
    </source>
</reference>
<organism evidence="1 2">
    <name type="scientific">Ixodes persulcatus</name>
    <name type="common">Taiga tick</name>
    <dbReference type="NCBI Taxonomy" id="34615"/>
    <lineage>
        <taxon>Eukaryota</taxon>
        <taxon>Metazoa</taxon>
        <taxon>Ecdysozoa</taxon>
        <taxon>Arthropoda</taxon>
        <taxon>Chelicerata</taxon>
        <taxon>Arachnida</taxon>
        <taxon>Acari</taxon>
        <taxon>Parasitiformes</taxon>
        <taxon>Ixodida</taxon>
        <taxon>Ixodoidea</taxon>
        <taxon>Ixodidae</taxon>
        <taxon>Ixodinae</taxon>
        <taxon>Ixodes</taxon>
    </lineage>
</organism>
<proteinExistence type="predicted"/>
<dbReference type="Proteomes" id="UP000805193">
    <property type="component" value="Unassembled WGS sequence"/>
</dbReference>
<protein>
    <submittedName>
        <fullName evidence="1">Uncharacterized protein</fullName>
    </submittedName>
</protein>
<comment type="caution">
    <text evidence="1">The sequence shown here is derived from an EMBL/GenBank/DDBJ whole genome shotgun (WGS) entry which is preliminary data.</text>
</comment>
<sequence length="93" mass="10459">MNSAKCAILPVVRTTERTATSTLRSMLCTRDVPETGDVTDAEIIQTALGNVDDEEEDDEPPREIPTLVETRDLLRLLRNKVEYSSGEERPMRP</sequence>
<keyword evidence="2" id="KW-1185">Reference proteome</keyword>
<dbReference type="EMBL" id="JABSTQ010011460">
    <property type="protein sequence ID" value="KAG0411111.1"/>
    <property type="molecule type" value="Genomic_DNA"/>
</dbReference>
<gene>
    <name evidence="1" type="ORF">HPB47_011752</name>
</gene>
<evidence type="ECO:0000313" key="2">
    <source>
        <dbReference type="Proteomes" id="UP000805193"/>
    </source>
</evidence>
<evidence type="ECO:0000313" key="1">
    <source>
        <dbReference type="EMBL" id="KAG0411111.1"/>
    </source>
</evidence>
<accession>A0AC60NVF3</accession>